<dbReference type="EMBL" id="MU001915">
    <property type="protein sequence ID" value="KAF2793763.1"/>
    <property type="molecule type" value="Genomic_DNA"/>
</dbReference>
<dbReference type="Proteomes" id="UP000799757">
    <property type="component" value="Unassembled WGS sequence"/>
</dbReference>
<keyword evidence="3 6" id="KW-1133">Transmembrane helix</keyword>
<accession>A0A6A6XCM2</accession>
<reference evidence="8" key="1">
    <citation type="journal article" date="2020" name="Stud. Mycol.">
        <title>101 Dothideomycetes genomes: a test case for predicting lifestyles and emergence of pathogens.</title>
        <authorList>
            <person name="Haridas S."/>
            <person name="Albert R."/>
            <person name="Binder M."/>
            <person name="Bloem J."/>
            <person name="Labutti K."/>
            <person name="Salamov A."/>
            <person name="Andreopoulos B."/>
            <person name="Baker S."/>
            <person name="Barry K."/>
            <person name="Bills G."/>
            <person name="Bluhm B."/>
            <person name="Cannon C."/>
            <person name="Castanera R."/>
            <person name="Culley D."/>
            <person name="Daum C."/>
            <person name="Ezra D."/>
            <person name="Gonzalez J."/>
            <person name="Henrissat B."/>
            <person name="Kuo A."/>
            <person name="Liang C."/>
            <person name="Lipzen A."/>
            <person name="Lutzoni F."/>
            <person name="Magnuson J."/>
            <person name="Mondo S."/>
            <person name="Nolan M."/>
            <person name="Ohm R."/>
            <person name="Pangilinan J."/>
            <person name="Park H.-J."/>
            <person name="Ramirez L."/>
            <person name="Alfaro M."/>
            <person name="Sun H."/>
            <person name="Tritt A."/>
            <person name="Yoshinaga Y."/>
            <person name="Zwiers L.-H."/>
            <person name="Turgeon B."/>
            <person name="Goodwin S."/>
            <person name="Spatafora J."/>
            <person name="Crous P."/>
            <person name="Grigoriev I."/>
        </authorList>
    </citation>
    <scope>NUCLEOTIDE SEQUENCE</scope>
    <source>
        <strain evidence="8">CBS 109.77</strain>
    </source>
</reference>
<organism evidence="8 9">
    <name type="scientific">Melanomma pulvis-pyrius CBS 109.77</name>
    <dbReference type="NCBI Taxonomy" id="1314802"/>
    <lineage>
        <taxon>Eukaryota</taxon>
        <taxon>Fungi</taxon>
        <taxon>Dikarya</taxon>
        <taxon>Ascomycota</taxon>
        <taxon>Pezizomycotina</taxon>
        <taxon>Dothideomycetes</taxon>
        <taxon>Pleosporomycetidae</taxon>
        <taxon>Pleosporales</taxon>
        <taxon>Melanommataceae</taxon>
        <taxon>Melanomma</taxon>
    </lineage>
</organism>
<dbReference type="PANTHER" id="PTHR33048">
    <property type="entry name" value="PTH11-LIKE INTEGRAL MEMBRANE PROTEIN (AFU_ORTHOLOGUE AFUA_5G11245)"/>
    <property type="match status" value="1"/>
</dbReference>
<evidence type="ECO:0000256" key="3">
    <source>
        <dbReference type="ARBA" id="ARBA00022989"/>
    </source>
</evidence>
<proteinExistence type="inferred from homology"/>
<feature type="transmembrane region" description="Helical" evidence="6">
    <location>
        <begin position="92"/>
        <end position="117"/>
    </location>
</feature>
<sequence>MDEHMKLHQFIDQAAAASWPFFAIATVVFGMRTISRIFFTEASVGWEDFIISISWFLDLVRMVTFQLALSATRKVNPFEPENLPNTVPNATFWSLFTDSWAFLSVTLPKVGVAFLLVRIFRPRPWVRATILSMAIGLFIVCVAGFIICFVQCNPVAGQWDPYKHPETKCWPRNVQIYYALVGSSSSAFLDLVFAVYPGFVIWRLQLPLWKKFSTIGFMGLGVAAFAFAVVKVSANTSLIGNPTLNELYTKALHIGLWNSIENDFVMVAACLPSVRPLFKACGVFTRTHFTASKPTRMNSSSDSQNSLKARSGHEAFDEHALEMAPRSMNQSIQVKHDISLERERVERDGPTFPSYNYEVR</sequence>
<evidence type="ECO:0000256" key="2">
    <source>
        <dbReference type="ARBA" id="ARBA00022692"/>
    </source>
</evidence>
<comment type="subcellular location">
    <subcellularLocation>
        <location evidence="1">Membrane</location>
        <topology evidence="1">Multi-pass membrane protein</topology>
    </subcellularLocation>
</comment>
<feature type="domain" description="Rhodopsin" evidence="7">
    <location>
        <begin position="31"/>
        <end position="279"/>
    </location>
</feature>
<feature type="transmembrane region" description="Helical" evidence="6">
    <location>
        <begin position="214"/>
        <end position="234"/>
    </location>
</feature>
<dbReference type="PANTHER" id="PTHR33048:SF155">
    <property type="entry name" value="INTEGRAL MEMBRANE PROTEIN"/>
    <property type="match status" value="1"/>
</dbReference>
<evidence type="ECO:0000313" key="8">
    <source>
        <dbReference type="EMBL" id="KAF2793763.1"/>
    </source>
</evidence>
<feature type="transmembrane region" description="Helical" evidence="6">
    <location>
        <begin position="176"/>
        <end position="202"/>
    </location>
</feature>
<protein>
    <recommendedName>
        <fullName evidence="7">Rhodopsin domain-containing protein</fullName>
    </recommendedName>
</protein>
<name>A0A6A6XCM2_9PLEO</name>
<evidence type="ECO:0000256" key="1">
    <source>
        <dbReference type="ARBA" id="ARBA00004141"/>
    </source>
</evidence>
<keyword evidence="9" id="KW-1185">Reference proteome</keyword>
<dbReference type="InterPro" id="IPR052337">
    <property type="entry name" value="SAT4-like"/>
</dbReference>
<dbReference type="OrthoDB" id="5331848at2759"/>
<dbReference type="GO" id="GO:0016020">
    <property type="term" value="C:membrane"/>
    <property type="evidence" value="ECO:0007669"/>
    <property type="project" value="UniProtKB-SubCell"/>
</dbReference>
<dbReference type="Pfam" id="PF20684">
    <property type="entry name" value="Fung_rhodopsin"/>
    <property type="match status" value="1"/>
</dbReference>
<dbReference type="AlphaFoldDB" id="A0A6A6XCM2"/>
<comment type="similarity">
    <text evidence="5">Belongs to the SAT4 family.</text>
</comment>
<evidence type="ECO:0000256" key="4">
    <source>
        <dbReference type="ARBA" id="ARBA00023136"/>
    </source>
</evidence>
<dbReference type="InterPro" id="IPR049326">
    <property type="entry name" value="Rhodopsin_dom_fungi"/>
</dbReference>
<evidence type="ECO:0000256" key="5">
    <source>
        <dbReference type="ARBA" id="ARBA00038359"/>
    </source>
</evidence>
<evidence type="ECO:0000256" key="6">
    <source>
        <dbReference type="SAM" id="Phobius"/>
    </source>
</evidence>
<evidence type="ECO:0000313" key="9">
    <source>
        <dbReference type="Proteomes" id="UP000799757"/>
    </source>
</evidence>
<keyword evidence="4 6" id="KW-0472">Membrane</keyword>
<gene>
    <name evidence="8" type="ORF">K505DRAFT_375115</name>
</gene>
<feature type="transmembrane region" description="Helical" evidence="6">
    <location>
        <begin position="129"/>
        <end position="156"/>
    </location>
</feature>
<keyword evidence="2 6" id="KW-0812">Transmembrane</keyword>
<evidence type="ECO:0000259" key="7">
    <source>
        <dbReference type="Pfam" id="PF20684"/>
    </source>
</evidence>